<keyword evidence="2" id="KW-1185">Reference proteome</keyword>
<dbReference type="Proteomes" id="UP001239111">
    <property type="component" value="Chromosome 4"/>
</dbReference>
<gene>
    <name evidence="1" type="ORF">QAD02_010347</name>
</gene>
<organism evidence="1 2">
    <name type="scientific">Eretmocerus hayati</name>
    <dbReference type="NCBI Taxonomy" id="131215"/>
    <lineage>
        <taxon>Eukaryota</taxon>
        <taxon>Metazoa</taxon>
        <taxon>Ecdysozoa</taxon>
        <taxon>Arthropoda</taxon>
        <taxon>Hexapoda</taxon>
        <taxon>Insecta</taxon>
        <taxon>Pterygota</taxon>
        <taxon>Neoptera</taxon>
        <taxon>Endopterygota</taxon>
        <taxon>Hymenoptera</taxon>
        <taxon>Apocrita</taxon>
        <taxon>Proctotrupomorpha</taxon>
        <taxon>Chalcidoidea</taxon>
        <taxon>Aphelinidae</taxon>
        <taxon>Aphelininae</taxon>
        <taxon>Eretmocerus</taxon>
    </lineage>
</organism>
<evidence type="ECO:0000313" key="1">
    <source>
        <dbReference type="EMBL" id="KAJ8668684.1"/>
    </source>
</evidence>
<sequence>MELLTILVIWMSYRCVSSETTTPLPVASSSNSAQGWGYHCSDSTSQILCQECGKYFSYDSSNSNGQNGDPNLAGPSHSANIFSGGSSLTTGLETPTNQRPVLCPGCDTGFRTFDKSTRQMMSYHETLPFSCSFCSRIFTSIGDLETHTKSHLNFKYFSCGVCGARTIKSLSELQRHLKDHEDRMSKTCKICEKSFTTVQNLRKHAYVHLRPKRIQCNICGRLFKTLNFLRNHHKFHFADQSQRQSPNLLGEPSGGYFEDANFLTEPLGNHLEERVPLQQENIGGFSMGSSSMYQQFQNAHDLGQASIVECKYQPLHMVPNQSAVAEYQRNFRAKNARTVR</sequence>
<evidence type="ECO:0000313" key="2">
    <source>
        <dbReference type="Proteomes" id="UP001239111"/>
    </source>
</evidence>
<proteinExistence type="predicted"/>
<protein>
    <submittedName>
        <fullName evidence="1">Uncharacterized protein</fullName>
    </submittedName>
</protein>
<comment type="caution">
    <text evidence="1">The sequence shown here is derived from an EMBL/GenBank/DDBJ whole genome shotgun (WGS) entry which is preliminary data.</text>
</comment>
<name>A0ACC2NCA1_9HYME</name>
<dbReference type="EMBL" id="CM056744">
    <property type="protein sequence ID" value="KAJ8668684.1"/>
    <property type="molecule type" value="Genomic_DNA"/>
</dbReference>
<reference evidence="1" key="1">
    <citation type="submission" date="2023-04" db="EMBL/GenBank/DDBJ databases">
        <title>A chromosome-level genome assembly of the parasitoid wasp Eretmocerus hayati.</title>
        <authorList>
            <person name="Zhong Y."/>
            <person name="Liu S."/>
            <person name="Liu Y."/>
        </authorList>
    </citation>
    <scope>NUCLEOTIDE SEQUENCE</scope>
    <source>
        <strain evidence="1">ZJU_SS_LIU_2023</strain>
    </source>
</reference>
<accession>A0ACC2NCA1</accession>